<protein>
    <submittedName>
        <fullName evidence="1">Unannotated protein</fullName>
    </submittedName>
</protein>
<proteinExistence type="predicted"/>
<gene>
    <name evidence="1" type="ORF">UFOPK1599_00985</name>
</gene>
<dbReference type="EMBL" id="CAEZTE010000075">
    <property type="protein sequence ID" value="CAB4568999.1"/>
    <property type="molecule type" value="Genomic_DNA"/>
</dbReference>
<sequence>MAELKNEFQVEKKEPILQIKLALPNEIAENLSLMIGALNAIADAINPTRLKSIRSIKTFGSGNKNLKKRWVIKRKKPIHLRT</sequence>
<organism evidence="1">
    <name type="scientific">freshwater metagenome</name>
    <dbReference type="NCBI Taxonomy" id="449393"/>
    <lineage>
        <taxon>unclassified sequences</taxon>
        <taxon>metagenomes</taxon>
        <taxon>ecological metagenomes</taxon>
    </lineage>
</organism>
<reference evidence="1" key="1">
    <citation type="submission" date="2020-05" db="EMBL/GenBank/DDBJ databases">
        <authorList>
            <person name="Chiriac C."/>
            <person name="Salcher M."/>
            <person name="Ghai R."/>
            <person name="Kavagutti S V."/>
        </authorList>
    </citation>
    <scope>NUCLEOTIDE SEQUENCE</scope>
</reference>
<name>A0A6J6E160_9ZZZZ</name>
<accession>A0A6J6E160</accession>
<evidence type="ECO:0000313" key="1">
    <source>
        <dbReference type="EMBL" id="CAB4568999.1"/>
    </source>
</evidence>
<dbReference type="AlphaFoldDB" id="A0A6J6E160"/>